<reference evidence="1 2" key="1">
    <citation type="submission" date="2011-01" db="EMBL/GenBank/DDBJ databases">
        <authorList>
            <person name="Muzny D."/>
            <person name="Qin X."/>
            <person name="Deng J."/>
            <person name="Jiang H."/>
            <person name="Liu Y."/>
            <person name="Qu J."/>
            <person name="Song X.-Z."/>
            <person name="Zhang L."/>
            <person name="Thornton R."/>
            <person name="Coyle M."/>
            <person name="Francisco L."/>
            <person name="Jackson L."/>
            <person name="Javaid M."/>
            <person name="Korchina V."/>
            <person name="Kovar C."/>
            <person name="Mata R."/>
            <person name="Mathew T."/>
            <person name="Ngo R."/>
            <person name="Nguyen L."/>
            <person name="Nguyen N."/>
            <person name="Okwuonu G."/>
            <person name="Ongeri F."/>
            <person name="Pham C."/>
            <person name="Simmons D."/>
            <person name="Wilczek-Boney K."/>
            <person name="Hale W."/>
            <person name="Jakkamsetti A."/>
            <person name="Pham P."/>
            <person name="Ruth R."/>
            <person name="San Lucas F."/>
            <person name="Warren J."/>
            <person name="Zhang J."/>
            <person name="Zhao Z."/>
            <person name="Zhou C."/>
            <person name="Zhu D."/>
            <person name="Lee S."/>
            <person name="Bess C."/>
            <person name="Blankenburg K."/>
            <person name="Forbes L."/>
            <person name="Fu Q."/>
            <person name="Gubbala S."/>
            <person name="Hirani K."/>
            <person name="Jayaseelan J.C."/>
            <person name="Lara F."/>
            <person name="Munidasa M."/>
            <person name="Palculict T."/>
            <person name="Patil S."/>
            <person name="Pu L.-L."/>
            <person name="Saada N."/>
            <person name="Tang L."/>
            <person name="Weissenberger G."/>
            <person name="Zhu Y."/>
            <person name="Hemphill L."/>
            <person name="Shang Y."/>
            <person name="Youmans B."/>
            <person name="Ayvaz T."/>
            <person name="Ross M."/>
            <person name="Santibanez J."/>
            <person name="Aqrawi P."/>
            <person name="Gross S."/>
            <person name="Joshi V."/>
            <person name="Fowler G."/>
            <person name="Nazareth L."/>
            <person name="Reid J."/>
            <person name="Worley K."/>
            <person name="Petrosino J."/>
            <person name="Highlander S."/>
            <person name="Gibbs R."/>
        </authorList>
    </citation>
    <scope>NUCLEOTIDE SEQUENCE [LARGE SCALE GENOMIC DNA]</scope>
    <source>
        <strain evidence="1 2">DSM 16608</strain>
    </source>
</reference>
<keyword evidence="2" id="KW-1185">Reference proteome</keyword>
<dbReference type="HOGENOM" id="CLU_2059240_0_0_10"/>
<comment type="caution">
    <text evidence="1">The sequence shown here is derived from an EMBL/GenBank/DDBJ whole genome shotgun (WGS) entry which is preliminary data.</text>
</comment>
<dbReference type="AlphaFoldDB" id="F0F982"/>
<sequence>MADRELTEVELEVMKMRNQMKKVFAGLALFAATISVSSCATRESAINDLQNFSYELRDNSQYYTAKKWKKAVTKFGRIRREIARHDYTVAERQRIGKLEGDCARYMVRGAKDGVMDHVLGIGSEIQGILDAIGIKQ</sequence>
<dbReference type="Proteomes" id="UP000005697">
    <property type="component" value="Unassembled WGS sequence"/>
</dbReference>
<dbReference type="STRING" id="888743.HMPREF9141_2149"/>
<protein>
    <submittedName>
        <fullName evidence="1">Uncharacterized protein</fullName>
    </submittedName>
</protein>
<organism evidence="1 2">
    <name type="scientific">Prevotella multiformis DSM 16608</name>
    <dbReference type="NCBI Taxonomy" id="888743"/>
    <lineage>
        <taxon>Bacteria</taxon>
        <taxon>Pseudomonadati</taxon>
        <taxon>Bacteroidota</taxon>
        <taxon>Bacteroidia</taxon>
        <taxon>Bacteroidales</taxon>
        <taxon>Prevotellaceae</taxon>
        <taxon>Prevotella</taxon>
    </lineage>
</organism>
<gene>
    <name evidence="1" type="ORF">HMPREF9141_2149</name>
</gene>
<name>F0F982_9BACT</name>
<proteinExistence type="predicted"/>
<evidence type="ECO:0000313" key="2">
    <source>
        <dbReference type="Proteomes" id="UP000005697"/>
    </source>
</evidence>
<evidence type="ECO:0000313" key="1">
    <source>
        <dbReference type="EMBL" id="EGC19256.1"/>
    </source>
</evidence>
<dbReference type="EMBL" id="AEWX01000029">
    <property type="protein sequence ID" value="EGC19256.1"/>
    <property type="molecule type" value="Genomic_DNA"/>
</dbReference>
<accession>F0F982</accession>